<feature type="compositionally biased region" description="Polar residues" evidence="1">
    <location>
        <begin position="28"/>
        <end position="38"/>
    </location>
</feature>
<sequence length="72" mass="7710">MFSTLPVPAAACSLLPRLAAGARDDATSRSAPAQTRSLRSFHSSSHSEHSSHLCQCAKRFTYTFLAGSETPE</sequence>
<organism evidence="3 4">
    <name type="scientific">Lates japonicus</name>
    <name type="common">Japanese lates</name>
    <dbReference type="NCBI Taxonomy" id="270547"/>
    <lineage>
        <taxon>Eukaryota</taxon>
        <taxon>Metazoa</taxon>
        <taxon>Chordata</taxon>
        <taxon>Craniata</taxon>
        <taxon>Vertebrata</taxon>
        <taxon>Euteleostomi</taxon>
        <taxon>Actinopterygii</taxon>
        <taxon>Neopterygii</taxon>
        <taxon>Teleostei</taxon>
        <taxon>Neoteleostei</taxon>
        <taxon>Acanthomorphata</taxon>
        <taxon>Carangaria</taxon>
        <taxon>Carangaria incertae sedis</taxon>
        <taxon>Centropomidae</taxon>
        <taxon>Lates</taxon>
    </lineage>
</organism>
<keyword evidence="4" id="KW-1185">Reference proteome</keyword>
<dbReference type="EMBL" id="BRZM01009715">
    <property type="protein sequence ID" value="GLD48346.1"/>
    <property type="molecule type" value="Genomic_DNA"/>
</dbReference>
<reference evidence="3" key="1">
    <citation type="submission" date="2022-08" db="EMBL/GenBank/DDBJ databases">
        <title>Genome sequencing of akame (Lates japonicus).</title>
        <authorList>
            <person name="Hashiguchi Y."/>
            <person name="Takahashi H."/>
        </authorList>
    </citation>
    <scope>NUCLEOTIDE SEQUENCE</scope>
    <source>
        <strain evidence="3">Kochi</strain>
    </source>
</reference>
<evidence type="ECO:0000313" key="3">
    <source>
        <dbReference type="EMBL" id="GLD48355.1"/>
    </source>
</evidence>
<evidence type="ECO:0000313" key="2">
    <source>
        <dbReference type="EMBL" id="GLD48346.1"/>
    </source>
</evidence>
<accession>A0AAD3M6E9</accession>
<name>A0AAD3M6E9_LATJO</name>
<dbReference type="AlphaFoldDB" id="A0AAD3M6E9"/>
<evidence type="ECO:0000313" key="4">
    <source>
        <dbReference type="Proteomes" id="UP001279410"/>
    </source>
</evidence>
<dbReference type="EMBL" id="BRZM01009716">
    <property type="protein sequence ID" value="GLD48355.1"/>
    <property type="molecule type" value="Genomic_DNA"/>
</dbReference>
<gene>
    <name evidence="2" type="ORF">AKAME5_003012500</name>
    <name evidence="3" type="ORF">AKAME5_003012600</name>
</gene>
<feature type="region of interest" description="Disordered" evidence="1">
    <location>
        <begin position="23"/>
        <end position="53"/>
    </location>
</feature>
<protein>
    <submittedName>
        <fullName evidence="3">F-actin-monooxygenase MICAL2</fullName>
    </submittedName>
</protein>
<dbReference type="Proteomes" id="UP001279410">
    <property type="component" value="Unassembled WGS sequence"/>
</dbReference>
<proteinExistence type="predicted"/>
<evidence type="ECO:0000256" key="1">
    <source>
        <dbReference type="SAM" id="MobiDB-lite"/>
    </source>
</evidence>
<comment type="caution">
    <text evidence="3">The sequence shown here is derived from an EMBL/GenBank/DDBJ whole genome shotgun (WGS) entry which is preliminary data.</text>
</comment>